<keyword evidence="9" id="KW-0456">Lyase</keyword>
<evidence type="ECO:0000256" key="8">
    <source>
        <dbReference type="ARBA" id="ARBA00022793"/>
    </source>
</evidence>
<evidence type="ECO:0000313" key="15">
    <source>
        <dbReference type="EMBL" id="CAE0670718.1"/>
    </source>
</evidence>
<comment type="similarity">
    <text evidence="3">Belongs to the uroporphyrinogen decarboxylase family.</text>
</comment>
<name>A0A7S3Z3L1_9EUKA</name>
<evidence type="ECO:0000256" key="4">
    <source>
        <dbReference type="ARBA" id="ARBA00011738"/>
    </source>
</evidence>
<evidence type="ECO:0000256" key="13">
    <source>
        <dbReference type="ARBA" id="ARBA00048411"/>
    </source>
</evidence>
<accession>A0A7S3Z3L1</accession>
<comment type="subcellular location">
    <subcellularLocation>
        <location evidence="1">Cytoplasm</location>
        <location evidence="1">Cytosol</location>
    </subcellularLocation>
</comment>
<evidence type="ECO:0000256" key="9">
    <source>
        <dbReference type="ARBA" id="ARBA00023239"/>
    </source>
</evidence>
<comment type="catalytic activity">
    <reaction evidence="12">
        <text>uroporphyrinogen I + 4 H(+) = coproporphyrinogen I + 4 CO2</text>
        <dbReference type="Rhea" id="RHEA:31239"/>
        <dbReference type="ChEBI" id="CHEBI:15378"/>
        <dbReference type="ChEBI" id="CHEBI:16526"/>
        <dbReference type="ChEBI" id="CHEBI:62626"/>
        <dbReference type="ChEBI" id="CHEBI:62631"/>
    </reaction>
    <physiologicalReaction direction="left-to-right" evidence="12">
        <dbReference type="Rhea" id="RHEA:31240"/>
    </physiologicalReaction>
</comment>
<dbReference type="UniPathway" id="UPA00251">
    <property type="reaction ID" value="UER00321"/>
</dbReference>
<dbReference type="FunFam" id="3.20.20.210:FF:000008">
    <property type="entry name" value="Uroporphyrinogen decarboxylase"/>
    <property type="match status" value="1"/>
</dbReference>
<evidence type="ECO:0000256" key="2">
    <source>
        <dbReference type="ARBA" id="ARBA00004804"/>
    </source>
</evidence>
<gene>
    <name evidence="15" type="ORF">LGLO00237_LOCUS22358</name>
</gene>
<comment type="function">
    <text evidence="11">Catalyzes the sequential decarboxylation of the four acetate side chains of uroporphyrinogen to form coproporphyrinogen and participates in the fifth step in the heme biosynthetic pathway. Isomer I or isomer III of uroporphyrinogen may serve as substrate, but only coproporphyrinogen III can ultimately be converted to heme. In vitro also decarboxylates pentacarboxylate porphyrinogen I.</text>
</comment>
<dbReference type="SUPFAM" id="SSF51726">
    <property type="entry name" value="UROD/MetE-like"/>
    <property type="match status" value="1"/>
</dbReference>
<evidence type="ECO:0000259" key="14">
    <source>
        <dbReference type="Pfam" id="PF01208"/>
    </source>
</evidence>
<reference evidence="15" key="1">
    <citation type="submission" date="2021-01" db="EMBL/GenBank/DDBJ databases">
        <authorList>
            <person name="Corre E."/>
            <person name="Pelletier E."/>
            <person name="Niang G."/>
            <person name="Scheremetjew M."/>
            <person name="Finn R."/>
            <person name="Kale V."/>
            <person name="Holt S."/>
            <person name="Cochrane G."/>
            <person name="Meng A."/>
            <person name="Brown T."/>
            <person name="Cohen L."/>
        </authorList>
    </citation>
    <scope>NUCLEOTIDE SEQUENCE</scope>
    <source>
        <strain evidence="15">CCCM811</strain>
    </source>
</reference>
<evidence type="ECO:0000256" key="10">
    <source>
        <dbReference type="ARBA" id="ARBA00023244"/>
    </source>
</evidence>
<evidence type="ECO:0000256" key="11">
    <source>
        <dbReference type="ARBA" id="ARBA00045708"/>
    </source>
</evidence>
<evidence type="ECO:0000256" key="7">
    <source>
        <dbReference type="ARBA" id="ARBA00022490"/>
    </source>
</evidence>
<comment type="catalytic activity">
    <reaction evidence="13">
        <text>uroporphyrinogen III + 4 H(+) = coproporphyrinogen III + 4 CO2</text>
        <dbReference type="Rhea" id="RHEA:19865"/>
        <dbReference type="ChEBI" id="CHEBI:15378"/>
        <dbReference type="ChEBI" id="CHEBI:16526"/>
        <dbReference type="ChEBI" id="CHEBI:57308"/>
        <dbReference type="ChEBI" id="CHEBI:57309"/>
        <dbReference type="EC" id="4.1.1.37"/>
    </reaction>
    <physiologicalReaction direction="left-to-right" evidence="13">
        <dbReference type="Rhea" id="RHEA:19866"/>
    </physiologicalReaction>
</comment>
<dbReference type="EMBL" id="HBIV01031357">
    <property type="protein sequence ID" value="CAE0670718.1"/>
    <property type="molecule type" value="Transcribed_RNA"/>
</dbReference>
<proteinExistence type="inferred from homology"/>
<protein>
    <recommendedName>
        <fullName evidence="6">Uroporphyrinogen decarboxylase</fullName>
        <ecNumber evidence="5">4.1.1.37</ecNumber>
    </recommendedName>
</protein>
<dbReference type="PANTHER" id="PTHR21091">
    <property type="entry name" value="METHYLTETRAHYDROFOLATE:HOMOCYSTEINE METHYLTRANSFERASE RELATED"/>
    <property type="match status" value="1"/>
</dbReference>
<sequence>MRSPSVSTSFAASGLSVAPRRASSSAGCPSSYIQTARKALATYAQSPANDLLLRAARGEKTERTPVWLFRQAGRHLPEYNQYKKDTGKNFLQLLDDPKDVAEVTMQPLRRYDVDAAILFSDILVVPEALDIQVEMPGGKGIMVTNPLQGPADVEKLDTSNPAQLVKDRLPHVLAALPEIKASLKKENRDVPLIGFSAAPFTLMFYMVGGNTRYNETMGEQWFEKHPEACDLLLSKLSDVIVEYMSQQVEQGADLLQVFEAMGSYISEPNFNKFEMKHLKNIATKLKERHPDVPLMVFARGAQYANRGLQEAGYDVVTLDTEADRKSEVAGLEAEKSKAPIGRRVSLQGNFDPKFLQEGTPETVRSEVQQMLQDLGQQNLIANLGEGLSGKEDPALVKAFVDAVHEFSEQMNHATAETAAAAAA</sequence>
<evidence type="ECO:0000256" key="6">
    <source>
        <dbReference type="ARBA" id="ARBA00014308"/>
    </source>
</evidence>
<evidence type="ECO:0000256" key="5">
    <source>
        <dbReference type="ARBA" id="ARBA00012288"/>
    </source>
</evidence>
<dbReference type="InterPro" id="IPR006361">
    <property type="entry name" value="Uroporphyrinogen_deCO2ase_HemE"/>
</dbReference>
<keyword evidence="7" id="KW-0963">Cytoplasm</keyword>
<dbReference type="GO" id="GO:0006782">
    <property type="term" value="P:protoporphyrinogen IX biosynthetic process"/>
    <property type="evidence" value="ECO:0007669"/>
    <property type="project" value="UniProtKB-UniPathway"/>
</dbReference>
<organism evidence="15">
    <name type="scientific">Lotharella globosa</name>
    <dbReference type="NCBI Taxonomy" id="91324"/>
    <lineage>
        <taxon>Eukaryota</taxon>
        <taxon>Sar</taxon>
        <taxon>Rhizaria</taxon>
        <taxon>Cercozoa</taxon>
        <taxon>Chlorarachniophyceae</taxon>
        <taxon>Lotharella</taxon>
    </lineage>
</organism>
<dbReference type="Pfam" id="PF01208">
    <property type="entry name" value="URO-D"/>
    <property type="match status" value="1"/>
</dbReference>
<dbReference type="GO" id="GO:0005829">
    <property type="term" value="C:cytosol"/>
    <property type="evidence" value="ECO:0007669"/>
    <property type="project" value="UniProtKB-SubCell"/>
</dbReference>
<dbReference type="InterPro" id="IPR000257">
    <property type="entry name" value="Uroporphyrinogen_deCOase"/>
</dbReference>
<comment type="pathway">
    <text evidence="2">Porphyrin-containing compound metabolism; protoporphyrin-IX biosynthesis; coproporphyrinogen-III from 5-aminolevulinate: step 4/4.</text>
</comment>
<dbReference type="PANTHER" id="PTHR21091:SF169">
    <property type="entry name" value="UROPORPHYRINOGEN DECARBOXYLASE"/>
    <property type="match status" value="1"/>
</dbReference>
<evidence type="ECO:0000256" key="1">
    <source>
        <dbReference type="ARBA" id="ARBA00004514"/>
    </source>
</evidence>
<keyword evidence="8" id="KW-0210">Decarboxylase</keyword>
<comment type="subunit">
    <text evidence="4">Homodimer.</text>
</comment>
<dbReference type="AlphaFoldDB" id="A0A7S3Z3L1"/>
<keyword evidence="10" id="KW-0627">Porphyrin biosynthesis</keyword>
<dbReference type="NCBIfam" id="TIGR01464">
    <property type="entry name" value="hemE"/>
    <property type="match status" value="1"/>
</dbReference>
<evidence type="ECO:0000256" key="3">
    <source>
        <dbReference type="ARBA" id="ARBA00009935"/>
    </source>
</evidence>
<dbReference type="Gene3D" id="3.20.20.210">
    <property type="match status" value="1"/>
</dbReference>
<dbReference type="GO" id="GO:0004853">
    <property type="term" value="F:uroporphyrinogen decarboxylase activity"/>
    <property type="evidence" value="ECO:0007669"/>
    <property type="project" value="UniProtKB-EC"/>
</dbReference>
<evidence type="ECO:0000256" key="12">
    <source>
        <dbReference type="ARBA" id="ARBA00047341"/>
    </source>
</evidence>
<dbReference type="EC" id="4.1.1.37" evidence="5"/>
<feature type="domain" description="Uroporphyrinogen decarboxylase (URO-D)" evidence="14">
    <location>
        <begin position="48"/>
        <end position="406"/>
    </location>
</feature>
<dbReference type="InterPro" id="IPR038071">
    <property type="entry name" value="UROD/MetE-like_sf"/>
</dbReference>